<proteinExistence type="predicted"/>
<dbReference type="EMBL" id="NPEV01000026">
    <property type="protein sequence ID" value="RAI26772.1"/>
    <property type="molecule type" value="Genomic_DNA"/>
</dbReference>
<name>A0A327JPH0_9HYPH</name>
<organism evidence="1 2">
    <name type="scientific">Rhodobium orientis</name>
    <dbReference type="NCBI Taxonomy" id="34017"/>
    <lineage>
        <taxon>Bacteria</taxon>
        <taxon>Pseudomonadati</taxon>
        <taxon>Pseudomonadota</taxon>
        <taxon>Alphaproteobacteria</taxon>
        <taxon>Hyphomicrobiales</taxon>
        <taxon>Rhodobiaceae</taxon>
        <taxon>Rhodobium</taxon>
    </lineage>
</organism>
<dbReference type="CDD" id="cd12952">
    <property type="entry name" value="MMP_ACEL2062"/>
    <property type="match status" value="1"/>
</dbReference>
<gene>
    <name evidence="1" type="ORF">CH339_12815</name>
</gene>
<keyword evidence="1" id="KW-0378">Hydrolase</keyword>
<sequence length="143" mass="16217">MGRDGRFPVNRWARWPAPGLDDFEALAREAFDALPEEFRRLCEGVEIRVKDFPEEEVIETMDLVSGYDLLGLFEGTGLAQTGGATWTGQTPNRISLYRRPILDYWVGGDDTLDEIIAHVLIHEIGHHFGLSDDDMERIEARAD</sequence>
<reference evidence="1 2" key="1">
    <citation type="submission" date="2017-07" db="EMBL/GenBank/DDBJ databases">
        <title>Draft Genome Sequences of Select Purple Nonsulfur Bacteria.</title>
        <authorList>
            <person name="Lasarre B."/>
            <person name="Mckinlay J.B."/>
        </authorList>
    </citation>
    <scope>NUCLEOTIDE SEQUENCE [LARGE SCALE GENOMIC DNA]</scope>
    <source>
        <strain evidence="1 2">DSM 11290</strain>
    </source>
</reference>
<dbReference type="GO" id="GO:0006508">
    <property type="term" value="P:proteolysis"/>
    <property type="evidence" value="ECO:0007669"/>
    <property type="project" value="UniProtKB-KW"/>
</dbReference>
<keyword evidence="1" id="KW-0645">Protease</keyword>
<accession>A0A327JPH0</accession>
<dbReference type="InterPro" id="IPR038555">
    <property type="entry name" value="Zincin_1_sf"/>
</dbReference>
<dbReference type="Pfam" id="PF06262">
    <property type="entry name" value="Zincin_1"/>
    <property type="match status" value="1"/>
</dbReference>
<dbReference type="Proteomes" id="UP000249299">
    <property type="component" value="Unassembled WGS sequence"/>
</dbReference>
<dbReference type="InterPro" id="IPR010428">
    <property type="entry name" value="Zincin_1"/>
</dbReference>
<evidence type="ECO:0000313" key="2">
    <source>
        <dbReference type="Proteomes" id="UP000249299"/>
    </source>
</evidence>
<dbReference type="GO" id="GO:0008233">
    <property type="term" value="F:peptidase activity"/>
    <property type="evidence" value="ECO:0007669"/>
    <property type="project" value="UniProtKB-KW"/>
</dbReference>
<dbReference type="RefSeq" id="WP_111434763.1">
    <property type="nucleotide sequence ID" value="NZ_JACIGG010000010.1"/>
</dbReference>
<evidence type="ECO:0000313" key="1">
    <source>
        <dbReference type="EMBL" id="RAI26772.1"/>
    </source>
</evidence>
<protein>
    <submittedName>
        <fullName evidence="1">Zn-dependent protease</fullName>
    </submittedName>
</protein>
<dbReference type="Gene3D" id="3.30.2010.20">
    <property type="match status" value="1"/>
</dbReference>
<keyword evidence="2" id="KW-1185">Reference proteome</keyword>
<dbReference type="OrthoDB" id="9806895at2"/>
<dbReference type="AlphaFoldDB" id="A0A327JPH0"/>
<comment type="caution">
    <text evidence="1">The sequence shown here is derived from an EMBL/GenBank/DDBJ whole genome shotgun (WGS) entry which is preliminary data.</text>
</comment>
<dbReference type="SUPFAM" id="SSF55486">
    <property type="entry name" value="Metalloproteases ('zincins'), catalytic domain"/>
    <property type="match status" value="1"/>
</dbReference>